<dbReference type="FunFam" id="3.40.33.10:FF:000008">
    <property type="entry name" value="GLI pathogenesis-related 1 (Glioma)"/>
    <property type="match status" value="1"/>
</dbReference>
<gene>
    <name evidence="8" type="primary">Glipr1l2</name>
    <name evidence="8" type="ORF">SPITYR_R07074</name>
</gene>
<dbReference type="SMART" id="SM00198">
    <property type="entry name" value="SCP"/>
    <property type="match status" value="1"/>
</dbReference>
<dbReference type="PRINTS" id="PR00837">
    <property type="entry name" value="V5TPXLIKE"/>
</dbReference>
<dbReference type="SUPFAM" id="SSF55797">
    <property type="entry name" value="PR-1-like"/>
    <property type="match status" value="1"/>
</dbReference>
<dbReference type="PANTHER" id="PTHR10334">
    <property type="entry name" value="CYSTEINE-RICH SECRETORY PROTEIN-RELATED"/>
    <property type="match status" value="1"/>
</dbReference>
<dbReference type="PRINTS" id="PR00838">
    <property type="entry name" value="V5ALLERGEN"/>
</dbReference>
<dbReference type="InterPro" id="IPR002413">
    <property type="entry name" value="V5_allergen-like"/>
</dbReference>
<evidence type="ECO:0000256" key="1">
    <source>
        <dbReference type="ARBA" id="ARBA00004370"/>
    </source>
</evidence>
<keyword evidence="5" id="KW-1133">Transmembrane helix</keyword>
<feature type="transmembrane region" description="Helical" evidence="5">
    <location>
        <begin position="229"/>
        <end position="251"/>
    </location>
</feature>
<protein>
    <submittedName>
        <fullName evidence="8">GRPL2 protein</fullName>
    </submittedName>
</protein>
<comment type="subcellular location">
    <subcellularLocation>
        <location evidence="1">Membrane</location>
    </subcellularLocation>
</comment>
<dbReference type="EMBL" id="VXAF01000110">
    <property type="protein sequence ID" value="NXJ47731.1"/>
    <property type="molecule type" value="Genomic_DNA"/>
</dbReference>
<dbReference type="InterPro" id="IPR014044">
    <property type="entry name" value="CAP_dom"/>
</dbReference>
<evidence type="ECO:0000313" key="9">
    <source>
        <dbReference type="Proteomes" id="UP000519115"/>
    </source>
</evidence>
<dbReference type="AlphaFoldDB" id="A0A7L0C1W9"/>
<accession>A0A7L0C1W9</accession>
<feature type="non-terminal residue" evidence="8">
    <location>
        <position position="1"/>
    </location>
</feature>
<dbReference type="InterPro" id="IPR035940">
    <property type="entry name" value="CAP_sf"/>
</dbReference>
<keyword evidence="5" id="KW-0812">Transmembrane</keyword>
<dbReference type="InterPro" id="IPR001283">
    <property type="entry name" value="CRISP-related"/>
</dbReference>
<keyword evidence="9" id="KW-1185">Reference proteome</keyword>
<evidence type="ECO:0000256" key="5">
    <source>
        <dbReference type="SAM" id="Phobius"/>
    </source>
</evidence>
<dbReference type="GO" id="GO:0016020">
    <property type="term" value="C:membrane"/>
    <property type="evidence" value="ECO:0007669"/>
    <property type="project" value="UniProtKB-SubCell"/>
</dbReference>
<dbReference type="Pfam" id="PF00188">
    <property type="entry name" value="CAP"/>
    <property type="match status" value="1"/>
</dbReference>
<keyword evidence="3 6" id="KW-0732">Signal</keyword>
<comment type="caution">
    <text evidence="8">The sequence shown here is derived from an EMBL/GenBank/DDBJ whole genome shotgun (WGS) entry which is preliminary data.</text>
</comment>
<sequence>MRPWVAVVALWEVLRAAAGRSPALPSIADQAFVEACVRVHNELRAKVQPAASNMRYMTWDAALARTARAWANKCIFEHNVYLSQKHQCHPNFTSIGENIWVGSHQAFYVADAIKSWYNEVRFYIFAEQKCTKVCGHYIQVVWDNSYKIGCAVTLCREVAGIRNAVNFVCNYSPGGNVLRRPYIEGKSCRNCAKGDTCENKLCRNPERDKIIYYSRWHPPWEFRIVCDEAWISLVVLRASLMFLAFVAVYFIKKHFTNMHMST</sequence>
<evidence type="ECO:0000256" key="3">
    <source>
        <dbReference type="ARBA" id="ARBA00022729"/>
    </source>
</evidence>
<feature type="signal peptide" evidence="6">
    <location>
        <begin position="1"/>
        <end position="19"/>
    </location>
</feature>
<evidence type="ECO:0000256" key="6">
    <source>
        <dbReference type="SAM" id="SignalP"/>
    </source>
</evidence>
<organism evidence="8 9">
    <name type="scientific">Spizaetus tyrannus</name>
    <name type="common">black hawk-eagle</name>
    <dbReference type="NCBI Taxonomy" id="252798"/>
    <lineage>
        <taxon>Eukaryota</taxon>
        <taxon>Metazoa</taxon>
        <taxon>Chordata</taxon>
        <taxon>Craniata</taxon>
        <taxon>Vertebrata</taxon>
        <taxon>Euteleostomi</taxon>
        <taxon>Archelosauria</taxon>
        <taxon>Archosauria</taxon>
        <taxon>Dinosauria</taxon>
        <taxon>Saurischia</taxon>
        <taxon>Theropoda</taxon>
        <taxon>Coelurosauria</taxon>
        <taxon>Aves</taxon>
        <taxon>Neognathae</taxon>
        <taxon>Neoaves</taxon>
        <taxon>Telluraves</taxon>
        <taxon>Accipitrimorphae</taxon>
        <taxon>Accipitriformes</taxon>
        <taxon>Accipitridae</taxon>
        <taxon>Accipitrinae</taxon>
        <taxon>Spizaetus</taxon>
    </lineage>
</organism>
<evidence type="ECO:0000256" key="4">
    <source>
        <dbReference type="ARBA" id="ARBA00023136"/>
    </source>
</evidence>
<feature type="chain" id="PRO_5029587460" evidence="6">
    <location>
        <begin position="20"/>
        <end position="262"/>
    </location>
</feature>
<feature type="domain" description="SCP" evidence="7">
    <location>
        <begin position="31"/>
        <end position="179"/>
    </location>
</feature>
<comment type="similarity">
    <text evidence="2">Belongs to the CRISP family.</text>
</comment>
<dbReference type="Gene3D" id="3.40.33.10">
    <property type="entry name" value="CAP"/>
    <property type="match status" value="1"/>
</dbReference>
<evidence type="ECO:0000256" key="2">
    <source>
        <dbReference type="ARBA" id="ARBA00009923"/>
    </source>
</evidence>
<dbReference type="Proteomes" id="UP000519115">
    <property type="component" value="Unassembled WGS sequence"/>
</dbReference>
<feature type="non-terminal residue" evidence="8">
    <location>
        <position position="262"/>
    </location>
</feature>
<evidence type="ECO:0000259" key="7">
    <source>
        <dbReference type="SMART" id="SM00198"/>
    </source>
</evidence>
<reference evidence="8 9" key="1">
    <citation type="submission" date="2019-09" db="EMBL/GenBank/DDBJ databases">
        <title>Bird 10,000 Genomes (B10K) Project - Family phase.</title>
        <authorList>
            <person name="Zhang G."/>
        </authorList>
    </citation>
    <scope>NUCLEOTIDE SEQUENCE [LARGE SCALE GENOMIC DNA]</scope>
    <source>
        <strain evidence="8">B10K-DU-007-42</strain>
        <tissue evidence="8">Muscle</tissue>
    </source>
</reference>
<evidence type="ECO:0000313" key="8">
    <source>
        <dbReference type="EMBL" id="NXJ47731.1"/>
    </source>
</evidence>
<name>A0A7L0C1W9_9AVES</name>
<proteinExistence type="inferred from homology"/>
<keyword evidence="4 5" id="KW-0472">Membrane</keyword>